<keyword evidence="2" id="KW-1133">Transmembrane helix</keyword>
<evidence type="ECO:0000313" key="4">
    <source>
        <dbReference type="Proteomes" id="UP000827092"/>
    </source>
</evidence>
<keyword evidence="2" id="KW-0812">Transmembrane</keyword>
<name>A0AAV6V337_9ARAC</name>
<evidence type="ECO:0000256" key="2">
    <source>
        <dbReference type="SAM" id="Phobius"/>
    </source>
</evidence>
<dbReference type="Proteomes" id="UP000827092">
    <property type="component" value="Unassembled WGS sequence"/>
</dbReference>
<reference evidence="3 4" key="1">
    <citation type="journal article" date="2022" name="Nat. Ecol. Evol.">
        <title>A masculinizing supergene underlies an exaggerated male reproductive morph in a spider.</title>
        <authorList>
            <person name="Hendrickx F."/>
            <person name="De Corte Z."/>
            <person name="Sonet G."/>
            <person name="Van Belleghem S.M."/>
            <person name="Kostlbacher S."/>
            <person name="Vangestel C."/>
        </authorList>
    </citation>
    <scope>NUCLEOTIDE SEQUENCE [LARGE SCALE GENOMIC DNA]</scope>
    <source>
        <strain evidence="3">W744_W776</strain>
    </source>
</reference>
<comment type="caution">
    <text evidence="3">The sequence shown here is derived from an EMBL/GenBank/DDBJ whole genome shotgun (WGS) entry which is preliminary data.</text>
</comment>
<proteinExistence type="predicted"/>
<gene>
    <name evidence="3" type="ORF">JTE90_023038</name>
</gene>
<protein>
    <submittedName>
        <fullName evidence="3">Uncharacterized protein</fullName>
    </submittedName>
</protein>
<sequence length="98" mass="10787">MPLIPLGAIDVALEVAFVCILKIIQTLVAMFNYVYGGELMLFPDGWSIRRSARRRQIDEARQDEEPGAARGVDEPDEVADTEGVDEEDEGFVSATEGD</sequence>
<evidence type="ECO:0000313" key="3">
    <source>
        <dbReference type="EMBL" id="KAG8190066.1"/>
    </source>
</evidence>
<organism evidence="3 4">
    <name type="scientific">Oedothorax gibbosus</name>
    <dbReference type="NCBI Taxonomy" id="931172"/>
    <lineage>
        <taxon>Eukaryota</taxon>
        <taxon>Metazoa</taxon>
        <taxon>Ecdysozoa</taxon>
        <taxon>Arthropoda</taxon>
        <taxon>Chelicerata</taxon>
        <taxon>Arachnida</taxon>
        <taxon>Araneae</taxon>
        <taxon>Araneomorphae</taxon>
        <taxon>Entelegynae</taxon>
        <taxon>Araneoidea</taxon>
        <taxon>Linyphiidae</taxon>
        <taxon>Erigoninae</taxon>
        <taxon>Oedothorax</taxon>
    </lineage>
</organism>
<feature type="transmembrane region" description="Helical" evidence="2">
    <location>
        <begin position="12"/>
        <end position="35"/>
    </location>
</feature>
<dbReference type="AlphaFoldDB" id="A0AAV6V337"/>
<keyword evidence="4" id="KW-1185">Reference proteome</keyword>
<accession>A0AAV6V337</accession>
<dbReference type="EMBL" id="JAFNEN010000195">
    <property type="protein sequence ID" value="KAG8190066.1"/>
    <property type="molecule type" value="Genomic_DNA"/>
</dbReference>
<evidence type="ECO:0000256" key="1">
    <source>
        <dbReference type="SAM" id="MobiDB-lite"/>
    </source>
</evidence>
<keyword evidence="2" id="KW-0472">Membrane</keyword>
<feature type="compositionally biased region" description="Acidic residues" evidence="1">
    <location>
        <begin position="74"/>
        <end position="90"/>
    </location>
</feature>
<feature type="region of interest" description="Disordered" evidence="1">
    <location>
        <begin position="57"/>
        <end position="98"/>
    </location>
</feature>